<sequence>MSKEKAEKDDKPAKGKSPMMLVIIVAVVMLAVGGGGAFAAFKMGLIGGGAHAEPVHVDNSPKLIKKGEEDPYAPKAGGEGGHGGEEGGAKEVEGEGGSPYKTSYYTFTEEFTSNLKDSTSLVQVSIACSTHRDGRVLMWLKKHELAVRSEMLKALADTPEEEVSTVEGKEKLQKRLTAAINKVLTDEEGFGGVDAVYFKSFLVQ</sequence>
<evidence type="ECO:0000256" key="3">
    <source>
        <dbReference type="ARBA" id="ARBA00008281"/>
    </source>
</evidence>
<comment type="function">
    <text evidence="1 10">Controls the rotational direction of flagella during chemotaxis.</text>
</comment>
<accession>A0A3S2UW49</accession>
<evidence type="ECO:0000256" key="8">
    <source>
        <dbReference type="ARBA" id="ARBA00022989"/>
    </source>
</evidence>
<feature type="region of interest" description="Disordered" evidence="11">
    <location>
        <begin position="62"/>
        <end position="96"/>
    </location>
</feature>
<evidence type="ECO:0000256" key="1">
    <source>
        <dbReference type="ARBA" id="ARBA00002254"/>
    </source>
</evidence>
<evidence type="ECO:0000256" key="10">
    <source>
        <dbReference type="RuleBase" id="RU364125"/>
    </source>
</evidence>
<keyword evidence="12" id="KW-0969">Cilium</keyword>
<evidence type="ECO:0000256" key="5">
    <source>
        <dbReference type="ARBA" id="ARBA00022500"/>
    </source>
</evidence>
<gene>
    <name evidence="12" type="ORF">EOE18_01800</name>
</gene>
<keyword evidence="9 10" id="KW-0472">Membrane</keyword>
<evidence type="ECO:0000256" key="11">
    <source>
        <dbReference type="SAM" id="MobiDB-lite"/>
    </source>
</evidence>
<dbReference type="EMBL" id="SACO01000001">
    <property type="protein sequence ID" value="RVU07833.1"/>
    <property type="molecule type" value="Genomic_DNA"/>
</dbReference>
<evidence type="ECO:0000256" key="2">
    <source>
        <dbReference type="ARBA" id="ARBA00004162"/>
    </source>
</evidence>
<keyword evidence="12" id="KW-0966">Cell projection</keyword>
<evidence type="ECO:0000313" key="12">
    <source>
        <dbReference type="EMBL" id="RVU07833.1"/>
    </source>
</evidence>
<reference evidence="12 13" key="1">
    <citation type="submission" date="2019-01" db="EMBL/GenBank/DDBJ databases">
        <authorList>
            <person name="Chen W.-M."/>
        </authorList>
    </citation>
    <scope>NUCLEOTIDE SEQUENCE [LARGE SCALE GENOMIC DNA]</scope>
    <source>
        <strain evidence="12 13">FSY-9</strain>
    </source>
</reference>
<comment type="caution">
    <text evidence="12">The sequence shown here is derived from an EMBL/GenBank/DDBJ whole genome shotgun (WGS) entry which is preliminary data.</text>
</comment>
<dbReference type="GO" id="GO:0006935">
    <property type="term" value="P:chemotaxis"/>
    <property type="evidence" value="ECO:0007669"/>
    <property type="project" value="UniProtKB-KW"/>
</dbReference>
<dbReference type="GO" id="GO:0009425">
    <property type="term" value="C:bacterial-type flagellum basal body"/>
    <property type="evidence" value="ECO:0007669"/>
    <property type="project" value="InterPro"/>
</dbReference>
<evidence type="ECO:0000256" key="7">
    <source>
        <dbReference type="ARBA" id="ARBA00022779"/>
    </source>
</evidence>
<feature type="transmembrane region" description="Helical" evidence="10">
    <location>
        <begin position="21"/>
        <end position="41"/>
    </location>
</feature>
<feature type="compositionally biased region" description="Basic and acidic residues" evidence="11">
    <location>
        <begin position="82"/>
        <end position="93"/>
    </location>
</feature>
<evidence type="ECO:0000256" key="9">
    <source>
        <dbReference type="ARBA" id="ARBA00023136"/>
    </source>
</evidence>
<keyword evidence="4" id="KW-1003">Cell membrane</keyword>
<comment type="subcellular location">
    <subcellularLocation>
        <location evidence="10">Cell inner membrane</location>
    </subcellularLocation>
    <subcellularLocation>
        <location evidence="2">Cell membrane</location>
        <topology evidence="2">Single-pass membrane protein</topology>
    </subcellularLocation>
</comment>
<evidence type="ECO:0000313" key="13">
    <source>
        <dbReference type="Proteomes" id="UP000282837"/>
    </source>
</evidence>
<name>A0A3S2UW49_9SPHN</name>
<evidence type="ECO:0000256" key="6">
    <source>
        <dbReference type="ARBA" id="ARBA00022692"/>
    </source>
</evidence>
<dbReference type="OrthoDB" id="7058946at2"/>
<organism evidence="12 13">
    <name type="scientific">Novosphingobium umbonatum</name>
    <dbReference type="NCBI Taxonomy" id="1908524"/>
    <lineage>
        <taxon>Bacteria</taxon>
        <taxon>Pseudomonadati</taxon>
        <taxon>Pseudomonadota</taxon>
        <taxon>Alphaproteobacteria</taxon>
        <taxon>Sphingomonadales</taxon>
        <taxon>Sphingomonadaceae</taxon>
        <taxon>Novosphingobium</taxon>
    </lineage>
</organism>
<comment type="similarity">
    <text evidence="3 10">Belongs to the FliL family.</text>
</comment>
<dbReference type="GO" id="GO:0071978">
    <property type="term" value="P:bacterial-type flagellum-dependent swarming motility"/>
    <property type="evidence" value="ECO:0007669"/>
    <property type="project" value="TreeGrafter"/>
</dbReference>
<keyword evidence="7 10" id="KW-0283">Flagellar rotation</keyword>
<dbReference type="Pfam" id="PF03748">
    <property type="entry name" value="FliL"/>
    <property type="match status" value="1"/>
</dbReference>
<protein>
    <recommendedName>
        <fullName evidence="10">Flagellar protein FliL</fullName>
    </recommendedName>
</protein>
<dbReference type="PANTHER" id="PTHR35091">
    <property type="entry name" value="FLAGELLAR PROTEIN FLIL"/>
    <property type="match status" value="1"/>
</dbReference>
<evidence type="ECO:0000256" key="4">
    <source>
        <dbReference type="ARBA" id="ARBA00022475"/>
    </source>
</evidence>
<dbReference type="AlphaFoldDB" id="A0A3S2UW49"/>
<dbReference type="Proteomes" id="UP000282837">
    <property type="component" value="Unassembled WGS sequence"/>
</dbReference>
<keyword evidence="13" id="KW-1185">Reference proteome</keyword>
<dbReference type="InterPro" id="IPR005503">
    <property type="entry name" value="FliL"/>
</dbReference>
<keyword evidence="5 10" id="KW-0145">Chemotaxis</keyword>
<dbReference type="GO" id="GO:0005886">
    <property type="term" value="C:plasma membrane"/>
    <property type="evidence" value="ECO:0007669"/>
    <property type="project" value="UniProtKB-SubCell"/>
</dbReference>
<dbReference type="PANTHER" id="PTHR35091:SF2">
    <property type="entry name" value="FLAGELLAR PROTEIN FLIL"/>
    <property type="match status" value="1"/>
</dbReference>
<keyword evidence="6 10" id="KW-0812">Transmembrane</keyword>
<keyword evidence="10" id="KW-0997">Cell inner membrane</keyword>
<keyword evidence="8 10" id="KW-1133">Transmembrane helix</keyword>
<dbReference type="RefSeq" id="WP_127705558.1">
    <property type="nucleotide sequence ID" value="NZ_SACO01000001.1"/>
</dbReference>
<keyword evidence="12" id="KW-0282">Flagellum</keyword>
<proteinExistence type="inferred from homology"/>